<evidence type="ECO:0000313" key="6">
    <source>
        <dbReference type="Proteomes" id="UP000239899"/>
    </source>
</evidence>
<name>A0A2P6TLI3_CHLSO</name>
<feature type="transmembrane region" description="Helical" evidence="3">
    <location>
        <begin position="158"/>
        <end position="178"/>
    </location>
</feature>
<keyword evidence="3" id="KW-1133">Transmembrane helix</keyword>
<proteinExistence type="inferred from homology"/>
<protein>
    <submittedName>
        <fullName evidence="5">Permeases of the drug metabolite transporter family permease component</fullName>
    </submittedName>
</protein>
<keyword evidence="6" id="KW-1185">Reference proteome</keyword>
<gene>
    <name evidence="5" type="ORF">C2E21_6196</name>
</gene>
<dbReference type="GO" id="GO:0016020">
    <property type="term" value="C:membrane"/>
    <property type="evidence" value="ECO:0007669"/>
    <property type="project" value="InterPro"/>
</dbReference>
<dbReference type="InterPro" id="IPR037185">
    <property type="entry name" value="EmrE-like"/>
</dbReference>
<keyword evidence="3" id="KW-0812">Transmembrane</keyword>
<feature type="transmembrane region" description="Helical" evidence="3">
    <location>
        <begin position="45"/>
        <end position="65"/>
    </location>
</feature>
<evidence type="ECO:0000313" key="5">
    <source>
        <dbReference type="EMBL" id="PRW45144.1"/>
    </source>
</evidence>
<evidence type="ECO:0000259" key="4">
    <source>
        <dbReference type="Pfam" id="PF00892"/>
    </source>
</evidence>
<evidence type="ECO:0000256" key="3">
    <source>
        <dbReference type="SAM" id="Phobius"/>
    </source>
</evidence>
<dbReference type="Pfam" id="PF00892">
    <property type="entry name" value="EamA"/>
    <property type="match status" value="2"/>
</dbReference>
<feature type="domain" description="EamA" evidence="4">
    <location>
        <begin position="2"/>
        <end position="114"/>
    </location>
</feature>
<organism evidence="5 6">
    <name type="scientific">Chlorella sorokiniana</name>
    <name type="common">Freshwater green alga</name>
    <dbReference type="NCBI Taxonomy" id="3076"/>
    <lineage>
        <taxon>Eukaryota</taxon>
        <taxon>Viridiplantae</taxon>
        <taxon>Chlorophyta</taxon>
        <taxon>core chlorophytes</taxon>
        <taxon>Trebouxiophyceae</taxon>
        <taxon>Chlorellales</taxon>
        <taxon>Chlorellaceae</taxon>
        <taxon>Chlorella clade</taxon>
        <taxon>Chlorella</taxon>
    </lineage>
</organism>
<comment type="caution">
    <text evidence="5">The sequence shown here is derived from an EMBL/GenBank/DDBJ whole genome shotgun (WGS) entry which is preliminary data.</text>
</comment>
<feature type="transmembrane region" description="Helical" evidence="3">
    <location>
        <begin position="198"/>
        <end position="217"/>
    </location>
</feature>
<dbReference type="SUPFAM" id="SSF103481">
    <property type="entry name" value="Multidrug resistance efflux transporter EmrE"/>
    <property type="match status" value="2"/>
</dbReference>
<feature type="transmembrane region" description="Helical" evidence="3">
    <location>
        <begin position="125"/>
        <end position="146"/>
    </location>
</feature>
<reference evidence="5 6" key="1">
    <citation type="journal article" date="2018" name="Plant J.">
        <title>Genome sequences of Chlorella sorokiniana UTEX 1602 and Micractinium conductrix SAG 241.80: implications to maltose excretion by a green alga.</title>
        <authorList>
            <person name="Arriola M.B."/>
            <person name="Velmurugan N."/>
            <person name="Zhang Y."/>
            <person name="Plunkett M.H."/>
            <person name="Hondzo H."/>
            <person name="Barney B.M."/>
        </authorList>
    </citation>
    <scope>NUCLEOTIDE SEQUENCE [LARGE SCALE GENOMIC DNA]</scope>
    <source>
        <strain evidence="6">UTEX 1602</strain>
    </source>
</reference>
<keyword evidence="3" id="KW-0472">Membrane</keyword>
<feature type="region of interest" description="Disordered" evidence="2">
    <location>
        <begin position="332"/>
        <end position="372"/>
    </location>
</feature>
<feature type="transmembrane region" description="Helical" evidence="3">
    <location>
        <begin position="12"/>
        <end position="33"/>
    </location>
</feature>
<dbReference type="AlphaFoldDB" id="A0A2P6TLI3"/>
<sequence length="372" mass="38170">MMGDVPPITLAAWRLQLTSVLLGIGAAVQLCGMPPEDRQRTAQSAGLLAASGVCLALHFGTWVYSVQATSLTHSLLFVSATPLFLAGGTWLLGRPISAGELGGTAVGLAGGVLLATAAARADAQVTLRGDMAALAASLCFVGYLLIGQRLRAWMPAFVYAFFVTGLAALLLTLSALLFEGARLLAAGRHGLLGWTADLHYLPYVVYLGVVPGIVGHTGFNTLLRHLNPLIISLACNLEPLLGSLLGWAVGVVTAPGPWTYVGGALVLASTATVSIASHRREKKQASKAAASRAIQRILSSSSNAEAAEAGGGGGGDDLRRMFDSAAAEAWREDSWGPAWAQAKGGEAGASHGSAGWPAGPQQPSGGKPPDHV</sequence>
<feature type="transmembrane region" description="Helical" evidence="3">
    <location>
        <begin position="71"/>
        <end position="92"/>
    </location>
</feature>
<comment type="similarity">
    <text evidence="1">Belongs to the drug/metabolite transporter (DMT) superfamily. Plant drug/metabolite exporter (P-DME) (TC 2.A.7.4) family.</text>
</comment>
<feature type="transmembrane region" description="Helical" evidence="3">
    <location>
        <begin position="229"/>
        <end position="252"/>
    </location>
</feature>
<dbReference type="EMBL" id="LHPG02000012">
    <property type="protein sequence ID" value="PRW45144.1"/>
    <property type="molecule type" value="Genomic_DNA"/>
</dbReference>
<dbReference type="PANTHER" id="PTHR22911">
    <property type="entry name" value="ACYL-MALONYL CONDENSING ENZYME-RELATED"/>
    <property type="match status" value="1"/>
</dbReference>
<feature type="transmembrane region" description="Helical" evidence="3">
    <location>
        <begin position="258"/>
        <end position="277"/>
    </location>
</feature>
<dbReference type="Proteomes" id="UP000239899">
    <property type="component" value="Unassembled WGS sequence"/>
</dbReference>
<evidence type="ECO:0000256" key="1">
    <source>
        <dbReference type="ARBA" id="ARBA00007635"/>
    </source>
</evidence>
<dbReference type="OrthoDB" id="74158at2759"/>
<evidence type="ECO:0000256" key="2">
    <source>
        <dbReference type="SAM" id="MobiDB-lite"/>
    </source>
</evidence>
<dbReference type="InterPro" id="IPR000620">
    <property type="entry name" value="EamA_dom"/>
</dbReference>
<accession>A0A2P6TLI3</accession>
<dbReference type="PANTHER" id="PTHR22911:SF76">
    <property type="entry name" value="EAMA DOMAIN-CONTAINING PROTEIN"/>
    <property type="match status" value="1"/>
</dbReference>
<feature type="transmembrane region" description="Helical" evidence="3">
    <location>
        <begin position="101"/>
        <end position="119"/>
    </location>
</feature>
<feature type="compositionally biased region" description="Low complexity" evidence="2">
    <location>
        <begin position="342"/>
        <end position="355"/>
    </location>
</feature>
<feature type="domain" description="EamA" evidence="4">
    <location>
        <begin position="128"/>
        <end position="274"/>
    </location>
</feature>